<evidence type="ECO:0000313" key="2">
    <source>
        <dbReference type="EMBL" id="RRT72892.1"/>
    </source>
</evidence>
<dbReference type="EMBL" id="AMZH03003258">
    <property type="protein sequence ID" value="RRT72892.1"/>
    <property type="molecule type" value="Genomic_DNA"/>
</dbReference>
<dbReference type="Proteomes" id="UP000287651">
    <property type="component" value="Unassembled WGS sequence"/>
</dbReference>
<name>A0A427A9I6_ENSVE</name>
<feature type="region of interest" description="Disordered" evidence="1">
    <location>
        <begin position="129"/>
        <end position="152"/>
    </location>
</feature>
<sequence length="207" mass="22996">MGGVHRVRRYGGAFTCKGRHHFIEQEEGVMYLELGGDGVLVHVDVVLVDGGHDELVALRLHPGGDERREVKPWVPVQHQLVVDDLVRRVLGDRVRRHPEPGAAARYDDDDDQVAHATRVEVEEQTWGGNCGRSGRRRWAGSTRPTPTRSSRAPWPCLSCVETGKEDMEISEREGGVGVCLPWHGRKGVVIVGGLAFDQFEGLQVKKQ</sequence>
<evidence type="ECO:0000313" key="3">
    <source>
        <dbReference type="Proteomes" id="UP000287651"/>
    </source>
</evidence>
<accession>A0A427A9I6</accession>
<reference evidence="2 3" key="1">
    <citation type="journal article" date="2014" name="Agronomy (Basel)">
        <title>A Draft Genome Sequence for Ensete ventricosum, the Drought-Tolerant Tree Against Hunger.</title>
        <authorList>
            <person name="Harrison J."/>
            <person name="Moore K.A."/>
            <person name="Paszkiewicz K."/>
            <person name="Jones T."/>
            <person name="Grant M."/>
            <person name="Ambacheew D."/>
            <person name="Muzemil S."/>
            <person name="Studholme D.J."/>
        </authorList>
    </citation>
    <scope>NUCLEOTIDE SEQUENCE [LARGE SCALE GENOMIC DNA]</scope>
</reference>
<evidence type="ECO:0000256" key="1">
    <source>
        <dbReference type="SAM" id="MobiDB-lite"/>
    </source>
</evidence>
<proteinExistence type="predicted"/>
<organism evidence="2 3">
    <name type="scientific">Ensete ventricosum</name>
    <name type="common">Abyssinian banana</name>
    <name type="synonym">Musa ensete</name>
    <dbReference type="NCBI Taxonomy" id="4639"/>
    <lineage>
        <taxon>Eukaryota</taxon>
        <taxon>Viridiplantae</taxon>
        <taxon>Streptophyta</taxon>
        <taxon>Embryophyta</taxon>
        <taxon>Tracheophyta</taxon>
        <taxon>Spermatophyta</taxon>
        <taxon>Magnoliopsida</taxon>
        <taxon>Liliopsida</taxon>
        <taxon>Zingiberales</taxon>
        <taxon>Musaceae</taxon>
        <taxon>Ensete</taxon>
    </lineage>
</organism>
<dbReference type="AlphaFoldDB" id="A0A427A9I6"/>
<protein>
    <submittedName>
        <fullName evidence="2">Uncharacterized protein</fullName>
    </submittedName>
</protein>
<gene>
    <name evidence="2" type="ORF">B296_00012046</name>
</gene>
<comment type="caution">
    <text evidence="2">The sequence shown here is derived from an EMBL/GenBank/DDBJ whole genome shotgun (WGS) entry which is preliminary data.</text>
</comment>